<dbReference type="Proteomes" id="UP000018001">
    <property type="component" value="Unassembled WGS sequence"/>
</dbReference>
<feature type="compositionally biased region" description="Polar residues" evidence="6">
    <location>
        <begin position="39"/>
        <end position="49"/>
    </location>
</feature>
<comment type="subcellular location">
    <subcellularLocation>
        <location evidence="1">Nucleus</location>
    </subcellularLocation>
</comment>
<evidence type="ECO:0000256" key="4">
    <source>
        <dbReference type="ARBA" id="ARBA00023163"/>
    </source>
</evidence>
<dbReference type="AlphaFoldDB" id="V5G9C0"/>
<sequence>MSCTVDPTFHRINKEDHIRQLEGHIRELRDLVGKKDETTSSTPVSNLSITVPEALTSENPDMGLRDGSARDILPDLESVQELPRHPSQSTYSIGPVTLSHEQADTLVALYFNKYHHFLPFLDPSKGAEDYYKTSRLLFWSLISVSSRQFRTDPHLLMKLAPILNNALWKTVATGSISFSHLQALVINSCWLLPKFRLWTDKSLVFANIAVTYATHLGLHRPGHEQDYTKDNISLTHRGVLERMKTWLACTSLYQSLTIDVGQPPLLLLMNKTISQFSGEEMASEIPPELYHNSLIQECSYRATYTLSENSESTSGIPPPGSFYLMMDMLEESFDLLQQNLGDTISFFNNLRLTAARLIFQCNYFLEETQTERRMKGILRAYSTAVLLITTTISHEVACEELPYAPLSSLRMIFLAALVIFRVLHSKYAASPYAELDKSAGHVLYRAASLALRQLSVQCDEKDIPTRASDVLNELWRWGESDIDLQRCEPTFRVRSRMGGSLLFDCLFIWRKYKRKSHQQSAPQSSQFQNQDSADLSRSQFTRENFLVGSMEIFDPSIFAPSIFDSTGICEQAEAWDYSEDPSLSIWQA</sequence>
<evidence type="ECO:0000313" key="8">
    <source>
        <dbReference type="Proteomes" id="UP000018001"/>
    </source>
</evidence>
<evidence type="ECO:0008006" key="9">
    <source>
        <dbReference type="Google" id="ProtNLM"/>
    </source>
</evidence>
<evidence type="ECO:0000256" key="1">
    <source>
        <dbReference type="ARBA" id="ARBA00004123"/>
    </source>
</evidence>
<keyword evidence="4" id="KW-0804">Transcription</keyword>
<protein>
    <recommendedName>
        <fullName evidence="9">Transcription factor domain-containing protein</fullName>
    </recommendedName>
</protein>
<dbReference type="InParanoid" id="V5G9C0"/>
<evidence type="ECO:0000256" key="3">
    <source>
        <dbReference type="ARBA" id="ARBA00023125"/>
    </source>
</evidence>
<keyword evidence="8" id="KW-1185">Reference proteome</keyword>
<dbReference type="CDD" id="cd12148">
    <property type="entry name" value="fungal_TF_MHR"/>
    <property type="match status" value="1"/>
</dbReference>
<dbReference type="PANTHER" id="PTHR31845">
    <property type="entry name" value="FINGER DOMAIN PROTEIN, PUTATIVE-RELATED"/>
    <property type="match status" value="1"/>
</dbReference>
<dbReference type="eggNOG" id="ENOG502QPVP">
    <property type="taxonomic scope" value="Eukaryota"/>
</dbReference>
<accession>V5G9C0</accession>
<dbReference type="OrthoDB" id="3163292at2759"/>
<feature type="region of interest" description="Disordered" evidence="6">
    <location>
        <begin position="33"/>
        <end position="69"/>
    </location>
</feature>
<dbReference type="HOGENOM" id="CLU_011455_4_2_1"/>
<keyword evidence="2" id="KW-0805">Transcription regulation</keyword>
<evidence type="ECO:0000313" key="7">
    <source>
        <dbReference type="EMBL" id="GAD97482.1"/>
    </source>
</evidence>
<proteinExistence type="predicted"/>
<name>V5G9C0_BYSSN</name>
<dbReference type="PANTHER" id="PTHR31845:SF21">
    <property type="entry name" value="REGULATORY PROTEIN LEU3"/>
    <property type="match status" value="1"/>
</dbReference>
<dbReference type="EMBL" id="BAUL01000201">
    <property type="protein sequence ID" value="GAD97482.1"/>
    <property type="molecule type" value="Genomic_DNA"/>
</dbReference>
<dbReference type="GO" id="GO:0000976">
    <property type="term" value="F:transcription cis-regulatory region binding"/>
    <property type="evidence" value="ECO:0007669"/>
    <property type="project" value="TreeGrafter"/>
</dbReference>
<dbReference type="GO" id="GO:0000981">
    <property type="term" value="F:DNA-binding transcription factor activity, RNA polymerase II-specific"/>
    <property type="evidence" value="ECO:0007669"/>
    <property type="project" value="TreeGrafter"/>
</dbReference>
<reference evidence="8" key="1">
    <citation type="journal article" date="2014" name="Genome Announc.">
        <title>Draft genome sequence of the formaldehyde-resistant fungus Byssochlamys spectabilis No. 5 (anamorph Paecilomyces variotii No. 5) (NBRC109023).</title>
        <authorList>
            <person name="Oka T."/>
            <person name="Ekino K."/>
            <person name="Fukuda K."/>
            <person name="Nomura Y."/>
        </authorList>
    </citation>
    <scope>NUCLEOTIDE SEQUENCE [LARGE SCALE GENOMIC DNA]</scope>
    <source>
        <strain evidence="8">No. 5 / NBRC 109023</strain>
    </source>
</reference>
<keyword evidence="3" id="KW-0238">DNA-binding</keyword>
<gene>
    <name evidence="7" type="ORF">PVAR5_6158</name>
</gene>
<organism evidence="7 8">
    <name type="scientific">Byssochlamys spectabilis (strain No. 5 / NBRC 109023)</name>
    <name type="common">Paecilomyces variotii</name>
    <dbReference type="NCBI Taxonomy" id="1356009"/>
    <lineage>
        <taxon>Eukaryota</taxon>
        <taxon>Fungi</taxon>
        <taxon>Dikarya</taxon>
        <taxon>Ascomycota</taxon>
        <taxon>Pezizomycotina</taxon>
        <taxon>Eurotiomycetes</taxon>
        <taxon>Eurotiomycetidae</taxon>
        <taxon>Eurotiales</taxon>
        <taxon>Thermoascaceae</taxon>
        <taxon>Paecilomyces</taxon>
    </lineage>
</organism>
<keyword evidence="5" id="KW-0539">Nucleus</keyword>
<evidence type="ECO:0000256" key="2">
    <source>
        <dbReference type="ARBA" id="ARBA00023015"/>
    </source>
</evidence>
<evidence type="ECO:0000256" key="6">
    <source>
        <dbReference type="SAM" id="MobiDB-lite"/>
    </source>
</evidence>
<dbReference type="GO" id="GO:0005634">
    <property type="term" value="C:nucleus"/>
    <property type="evidence" value="ECO:0007669"/>
    <property type="project" value="UniProtKB-SubCell"/>
</dbReference>
<evidence type="ECO:0000256" key="5">
    <source>
        <dbReference type="ARBA" id="ARBA00023242"/>
    </source>
</evidence>
<comment type="caution">
    <text evidence="7">The sequence shown here is derived from an EMBL/GenBank/DDBJ whole genome shotgun (WGS) entry which is preliminary data.</text>
</comment>
<dbReference type="InterPro" id="IPR051089">
    <property type="entry name" value="prtT"/>
</dbReference>